<dbReference type="EMBL" id="CABIJS010000088">
    <property type="protein sequence ID" value="VUZ42236.1"/>
    <property type="molecule type" value="Genomic_DNA"/>
</dbReference>
<protein>
    <submittedName>
        <fullName evidence="2">Uncharacterized protein</fullName>
    </submittedName>
</protein>
<name>A0A564Y4Z2_HYMDI</name>
<feature type="compositionally biased region" description="Basic and acidic residues" evidence="1">
    <location>
        <begin position="1"/>
        <end position="11"/>
    </location>
</feature>
<gene>
    <name evidence="2" type="ORF">WMSIL1_LOCUS3021</name>
</gene>
<evidence type="ECO:0000313" key="2">
    <source>
        <dbReference type="EMBL" id="VUZ42236.1"/>
    </source>
</evidence>
<reference evidence="2 3" key="1">
    <citation type="submission" date="2019-07" db="EMBL/GenBank/DDBJ databases">
        <authorList>
            <person name="Jastrzebski P J."/>
            <person name="Paukszto L."/>
            <person name="Jastrzebski P J."/>
        </authorList>
    </citation>
    <scope>NUCLEOTIDE SEQUENCE [LARGE SCALE GENOMIC DNA]</scope>
    <source>
        <strain evidence="2 3">WMS-il1</strain>
    </source>
</reference>
<dbReference type="AlphaFoldDB" id="A0A564Y4Z2"/>
<keyword evidence="3" id="KW-1185">Reference proteome</keyword>
<evidence type="ECO:0000256" key="1">
    <source>
        <dbReference type="SAM" id="MobiDB-lite"/>
    </source>
</evidence>
<organism evidence="2 3">
    <name type="scientific">Hymenolepis diminuta</name>
    <name type="common">Rat tapeworm</name>
    <dbReference type="NCBI Taxonomy" id="6216"/>
    <lineage>
        <taxon>Eukaryota</taxon>
        <taxon>Metazoa</taxon>
        <taxon>Spiralia</taxon>
        <taxon>Lophotrochozoa</taxon>
        <taxon>Platyhelminthes</taxon>
        <taxon>Cestoda</taxon>
        <taxon>Eucestoda</taxon>
        <taxon>Cyclophyllidea</taxon>
        <taxon>Hymenolepididae</taxon>
        <taxon>Hymenolepis</taxon>
    </lineage>
</organism>
<accession>A0A564Y4Z2</accession>
<evidence type="ECO:0000313" key="3">
    <source>
        <dbReference type="Proteomes" id="UP000321570"/>
    </source>
</evidence>
<dbReference type="Proteomes" id="UP000321570">
    <property type="component" value="Unassembled WGS sequence"/>
</dbReference>
<feature type="region of interest" description="Disordered" evidence="1">
    <location>
        <begin position="1"/>
        <end position="24"/>
    </location>
</feature>
<proteinExistence type="predicted"/>
<feature type="non-terminal residue" evidence="2">
    <location>
        <position position="77"/>
    </location>
</feature>
<sequence>MSAVTKQERAKASRRTVKTVGTKEDSAVKKGTLLSKTIDRPPTPSEVIDDYFMRRTTKTSKRTLAELRADAENGLPD</sequence>